<dbReference type="Proteomes" id="UP000306192">
    <property type="component" value="Unassembled WGS sequence"/>
</dbReference>
<reference evidence="1 2" key="1">
    <citation type="journal article" date="2019" name="Microorganisms">
        <title>Systematic Affiliation and Genome Analysis of Subtercola vilae DB165(T) with Particular Emphasis on Cold Adaptation of an Isolate from a High-Altitude Cold Volcano Lake.</title>
        <authorList>
            <person name="Villalobos A.S."/>
            <person name="Wiese J."/>
            <person name="Imhoff J.F."/>
            <person name="Dorador C."/>
            <person name="Keller A."/>
            <person name="Hentschel U."/>
        </authorList>
    </citation>
    <scope>NUCLEOTIDE SEQUENCE [LARGE SCALE GENOMIC DNA]</scope>
    <source>
        <strain evidence="1 2">DB165</strain>
    </source>
</reference>
<name>A0A4T2BPY4_9MICO</name>
<organism evidence="1 2">
    <name type="scientific">Subtercola vilae</name>
    <dbReference type="NCBI Taxonomy" id="2056433"/>
    <lineage>
        <taxon>Bacteria</taxon>
        <taxon>Bacillati</taxon>
        <taxon>Actinomycetota</taxon>
        <taxon>Actinomycetes</taxon>
        <taxon>Micrococcales</taxon>
        <taxon>Microbacteriaceae</taxon>
        <taxon>Subtercola</taxon>
    </lineage>
</organism>
<evidence type="ECO:0000313" key="2">
    <source>
        <dbReference type="Proteomes" id="UP000306192"/>
    </source>
</evidence>
<dbReference type="OrthoDB" id="9813918at2"/>
<protein>
    <submittedName>
        <fullName evidence="1">Uncharacterized protein</fullName>
    </submittedName>
</protein>
<proteinExistence type="predicted"/>
<dbReference type="EMBL" id="QYRT01000040">
    <property type="protein sequence ID" value="TIH32281.1"/>
    <property type="molecule type" value="Genomic_DNA"/>
</dbReference>
<dbReference type="AlphaFoldDB" id="A0A4T2BPY4"/>
<sequence>MDAPEQEKVGIVRDWNGNHYQAERDISLAALLGITRIFHFGSYGFGPGERGEIDQWGRNWYLEDVDGQCHRHGVDIFITPGEHDILSLPAYAESDRLPLQPHGTRHQLIAPTDAVTRFAEELARPRSDRLEVVWVKNR</sequence>
<keyword evidence="2" id="KW-1185">Reference proteome</keyword>
<evidence type="ECO:0000313" key="1">
    <source>
        <dbReference type="EMBL" id="TIH32281.1"/>
    </source>
</evidence>
<gene>
    <name evidence="1" type="ORF">D4765_15685</name>
</gene>
<comment type="caution">
    <text evidence="1">The sequence shown here is derived from an EMBL/GenBank/DDBJ whole genome shotgun (WGS) entry which is preliminary data.</text>
</comment>
<accession>A0A4T2BPY4</accession>
<dbReference type="RefSeq" id="WP_136643258.1">
    <property type="nucleotide sequence ID" value="NZ_QYRT01000040.1"/>
</dbReference>